<dbReference type="SUPFAM" id="SSF53335">
    <property type="entry name" value="S-adenosyl-L-methionine-dependent methyltransferases"/>
    <property type="match status" value="1"/>
</dbReference>
<evidence type="ECO:0000313" key="1">
    <source>
        <dbReference type="EMBL" id="GAG96300.1"/>
    </source>
</evidence>
<dbReference type="AlphaFoldDB" id="X1BMR9"/>
<accession>X1BMR9</accession>
<feature type="non-terminal residue" evidence="1">
    <location>
        <position position="1"/>
    </location>
</feature>
<protein>
    <recommendedName>
        <fullName evidence="2">Methyltransferase type 11 domain-containing protein</fullName>
    </recommendedName>
</protein>
<comment type="caution">
    <text evidence="1">The sequence shown here is derived from an EMBL/GenBank/DDBJ whole genome shotgun (WGS) entry which is preliminary data.</text>
</comment>
<organism evidence="1">
    <name type="scientific">marine sediment metagenome</name>
    <dbReference type="NCBI Taxonomy" id="412755"/>
    <lineage>
        <taxon>unclassified sequences</taxon>
        <taxon>metagenomes</taxon>
        <taxon>ecological metagenomes</taxon>
    </lineage>
</organism>
<gene>
    <name evidence="1" type="ORF">S01H4_36939</name>
</gene>
<dbReference type="InterPro" id="IPR029063">
    <property type="entry name" value="SAM-dependent_MTases_sf"/>
</dbReference>
<reference evidence="1" key="1">
    <citation type="journal article" date="2014" name="Front. Microbiol.">
        <title>High frequency of phylogenetically diverse reductive dehalogenase-homologous genes in deep subseafloor sedimentary metagenomes.</title>
        <authorList>
            <person name="Kawai M."/>
            <person name="Futagami T."/>
            <person name="Toyoda A."/>
            <person name="Takaki Y."/>
            <person name="Nishi S."/>
            <person name="Hori S."/>
            <person name="Arai W."/>
            <person name="Tsubouchi T."/>
            <person name="Morono Y."/>
            <person name="Uchiyama I."/>
            <person name="Ito T."/>
            <person name="Fujiyama A."/>
            <person name="Inagaki F."/>
            <person name="Takami H."/>
        </authorList>
    </citation>
    <scope>NUCLEOTIDE SEQUENCE</scope>
    <source>
        <strain evidence="1">Expedition CK06-06</strain>
    </source>
</reference>
<sequence>FICPETGIWSLETAKRKHRYDIMLAAQIATMFWAPKRAADVGCGRGHYCAIFKGCGWPIVDGYEGTPNITSLGVYDNIMILDLSKRHWVAIEYPFVLCLEIGEHIPKKHEQIFIDNVADFASKDLVLSWGVPGQGGTGHFNEQPNDYVIGEFEKRGLKYDGDRSKVLRDVATRKWFKNTLLVFHRQ</sequence>
<dbReference type="EMBL" id="BART01019793">
    <property type="protein sequence ID" value="GAG96300.1"/>
    <property type="molecule type" value="Genomic_DNA"/>
</dbReference>
<name>X1BMR9_9ZZZZ</name>
<proteinExistence type="predicted"/>
<evidence type="ECO:0008006" key="2">
    <source>
        <dbReference type="Google" id="ProtNLM"/>
    </source>
</evidence>